<feature type="domain" description="HDOD" evidence="1">
    <location>
        <begin position="21"/>
        <end position="215"/>
    </location>
</feature>
<dbReference type="InterPro" id="IPR052340">
    <property type="entry name" value="RNase_Y/CdgJ"/>
</dbReference>
<evidence type="ECO:0000313" key="3">
    <source>
        <dbReference type="Proteomes" id="UP000760472"/>
    </source>
</evidence>
<evidence type="ECO:0000313" key="2">
    <source>
        <dbReference type="EMBL" id="MBN0988616.1"/>
    </source>
</evidence>
<keyword evidence="3" id="KW-1185">Reference proteome</keyword>
<dbReference type="RefSeq" id="WP_205210793.1">
    <property type="nucleotide sequence ID" value="NZ_JAFFZO010000018.1"/>
</dbReference>
<name>A0ABS2WAG5_9GAMM</name>
<dbReference type="EMBL" id="JAFFZP010000024">
    <property type="protein sequence ID" value="MBN0988616.1"/>
    <property type="molecule type" value="Genomic_DNA"/>
</dbReference>
<sequence length="302" mass="33984">MDEDRKRIFTLDFVKDRIDNLPLIPFVVEQLSTLSHDAIDFYSKVAELAEQDPPLAAKVLSAAHRVPCGPLKPVYNIEKALERMGVFDTLALMQELTAVPVFEPANPGHKIGWRHSLETARFSRFLAQNTPGFNVSSDLAYMAGLLHDIGRFVLLQIAVKAVEVVDTKGWNSPEELSDVEQQTYGFTHAEVGYLAAQHWNLPRTLTSMLRLHHDYDLWRYDSVSVPFKQLLTIVQFADFLSVFLIKNPEWPAWSATQLKGAICGFCIHKNWPEVDFPVDQLVAQLPAISEQCQAVLLKAGTA</sequence>
<dbReference type="CDD" id="cd00077">
    <property type="entry name" value="HDc"/>
    <property type="match status" value="1"/>
</dbReference>
<dbReference type="InterPro" id="IPR013976">
    <property type="entry name" value="HDOD"/>
</dbReference>
<comment type="caution">
    <text evidence="2">The sequence shown here is derived from an EMBL/GenBank/DDBJ whole genome shotgun (WGS) entry which is preliminary data.</text>
</comment>
<gene>
    <name evidence="2" type="ORF">JW498_14700</name>
</gene>
<proteinExistence type="predicted"/>
<accession>A0ABS2WAG5</accession>
<reference evidence="2 3" key="1">
    <citation type="submission" date="2021-02" db="EMBL/GenBank/DDBJ databases">
        <title>A novel species of genus Amphritea isolated from a fishpond in China.</title>
        <authorList>
            <person name="Lu H."/>
        </authorList>
    </citation>
    <scope>NUCLEOTIDE SEQUENCE [LARGE SCALE GENOMIC DNA]</scope>
    <source>
        <strain evidence="2 3">RP18W</strain>
    </source>
</reference>
<dbReference type="InterPro" id="IPR003607">
    <property type="entry name" value="HD/PDEase_dom"/>
</dbReference>
<dbReference type="PANTHER" id="PTHR33525">
    <property type="match status" value="1"/>
</dbReference>
<dbReference type="SMART" id="SM00471">
    <property type="entry name" value="HDc"/>
    <property type="match status" value="1"/>
</dbReference>
<organism evidence="2 3">
    <name type="scientific">Amphritea pacifica</name>
    <dbReference type="NCBI Taxonomy" id="2811233"/>
    <lineage>
        <taxon>Bacteria</taxon>
        <taxon>Pseudomonadati</taxon>
        <taxon>Pseudomonadota</taxon>
        <taxon>Gammaproteobacteria</taxon>
        <taxon>Oceanospirillales</taxon>
        <taxon>Oceanospirillaceae</taxon>
        <taxon>Amphritea</taxon>
    </lineage>
</organism>
<dbReference type="SUPFAM" id="SSF109604">
    <property type="entry name" value="HD-domain/PDEase-like"/>
    <property type="match status" value="1"/>
</dbReference>
<dbReference type="PANTHER" id="PTHR33525:SF3">
    <property type="entry name" value="RIBONUCLEASE Y"/>
    <property type="match status" value="1"/>
</dbReference>
<dbReference type="Pfam" id="PF08668">
    <property type="entry name" value="HDOD"/>
    <property type="match status" value="1"/>
</dbReference>
<dbReference type="PROSITE" id="PS51833">
    <property type="entry name" value="HDOD"/>
    <property type="match status" value="1"/>
</dbReference>
<evidence type="ECO:0000259" key="1">
    <source>
        <dbReference type="PROSITE" id="PS51833"/>
    </source>
</evidence>
<dbReference type="Proteomes" id="UP000760472">
    <property type="component" value="Unassembled WGS sequence"/>
</dbReference>
<dbReference type="Gene3D" id="1.10.3210.10">
    <property type="entry name" value="Hypothetical protein af1432"/>
    <property type="match status" value="1"/>
</dbReference>
<protein>
    <submittedName>
        <fullName evidence="2">HDOD domain-containing protein</fullName>
    </submittedName>
</protein>